<keyword evidence="3" id="KW-1185">Reference proteome</keyword>
<reference evidence="2 3" key="1">
    <citation type="submission" date="2021-06" db="EMBL/GenBank/DDBJ databases">
        <authorList>
            <person name="Palmer J.M."/>
        </authorList>
    </citation>
    <scope>NUCLEOTIDE SEQUENCE [LARGE SCALE GENOMIC DNA]</scope>
    <source>
        <strain evidence="2 3">AS_MEX2019</strain>
        <tissue evidence="2">Muscle</tissue>
    </source>
</reference>
<feature type="compositionally biased region" description="Basic and acidic residues" evidence="1">
    <location>
        <begin position="76"/>
        <end position="90"/>
    </location>
</feature>
<evidence type="ECO:0000313" key="2">
    <source>
        <dbReference type="EMBL" id="MEQ2299153.1"/>
    </source>
</evidence>
<evidence type="ECO:0000313" key="3">
    <source>
        <dbReference type="Proteomes" id="UP001469553"/>
    </source>
</evidence>
<feature type="region of interest" description="Disordered" evidence="1">
    <location>
        <begin position="76"/>
        <end position="124"/>
    </location>
</feature>
<comment type="caution">
    <text evidence="2">The sequence shown here is derived from an EMBL/GenBank/DDBJ whole genome shotgun (WGS) entry which is preliminary data.</text>
</comment>
<dbReference type="EMBL" id="JAHRIP010047812">
    <property type="protein sequence ID" value="MEQ2299153.1"/>
    <property type="molecule type" value="Genomic_DNA"/>
</dbReference>
<evidence type="ECO:0000256" key="1">
    <source>
        <dbReference type="SAM" id="MobiDB-lite"/>
    </source>
</evidence>
<proteinExistence type="predicted"/>
<organism evidence="2 3">
    <name type="scientific">Ameca splendens</name>
    <dbReference type="NCBI Taxonomy" id="208324"/>
    <lineage>
        <taxon>Eukaryota</taxon>
        <taxon>Metazoa</taxon>
        <taxon>Chordata</taxon>
        <taxon>Craniata</taxon>
        <taxon>Vertebrata</taxon>
        <taxon>Euteleostomi</taxon>
        <taxon>Actinopterygii</taxon>
        <taxon>Neopterygii</taxon>
        <taxon>Teleostei</taxon>
        <taxon>Neoteleostei</taxon>
        <taxon>Acanthomorphata</taxon>
        <taxon>Ovalentaria</taxon>
        <taxon>Atherinomorphae</taxon>
        <taxon>Cyprinodontiformes</taxon>
        <taxon>Goodeidae</taxon>
        <taxon>Ameca</taxon>
    </lineage>
</organism>
<accession>A0ABV0YZ36</accession>
<name>A0ABV0YZ36_9TELE</name>
<dbReference type="Proteomes" id="UP001469553">
    <property type="component" value="Unassembled WGS sequence"/>
</dbReference>
<sequence length="156" mass="16985">MGSWMTRSQLPPMRWREVREGYAVTFPTGGSSAAVRDDQRGGRRLIAACDTRQHHGTYRIKGGGRRKVAGHFPRDGVRIAAPPHREKSTEVPRTSVLEASWTPPSGGFPDNGPGHAGGTVSLGWPGNALEELEEVSGKEEVWASLLRLVLPRPSPE</sequence>
<protein>
    <submittedName>
        <fullName evidence="2">Uncharacterized protein</fullName>
    </submittedName>
</protein>
<gene>
    <name evidence="2" type="ORF">AMECASPLE_012495</name>
</gene>